<dbReference type="RefSeq" id="WP_143328717.1">
    <property type="nucleotide sequence ID" value="NZ_JAWRKY010000009.1"/>
</dbReference>
<reference evidence="2 3" key="1">
    <citation type="journal article" date="2023" name="Front. Microbiol.">
        <title>Genomic analyses of Burkholderia respiratory isolates indicates two evolutionarily distinct B. anthina clades.</title>
        <authorList>
            <person name="Pham A."/>
            <person name="Volmer J.G."/>
            <person name="Chambers D.C."/>
            <person name="Smith D.J."/>
            <person name="Reid D.W."/>
            <person name="Burr L."/>
            <person name="Wells T.J."/>
        </authorList>
    </citation>
    <scope>NUCLEOTIDE SEQUENCE [LARGE SCALE GENOMIC DNA]</scope>
    <source>
        <strain evidence="2 3">BCCIQ07A</strain>
    </source>
</reference>
<evidence type="ECO:0008006" key="4">
    <source>
        <dbReference type="Google" id="ProtNLM"/>
    </source>
</evidence>
<comment type="caution">
    <text evidence="2">The sequence shown here is derived from an EMBL/GenBank/DDBJ whole genome shotgun (WGS) entry which is preliminary data.</text>
</comment>
<feature type="coiled-coil region" evidence="1">
    <location>
        <begin position="29"/>
        <end position="56"/>
    </location>
</feature>
<evidence type="ECO:0000313" key="2">
    <source>
        <dbReference type="EMBL" id="MEB2583634.1"/>
    </source>
</evidence>
<keyword evidence="3" id="KW-1185">Reference proteome</keyword>
<gene>
    <name evidence="2" type="ORF">SB593_32330</name>
</gene>
<dbReference type="EMBL" id="JAWRLE010000080">
    <property type="protein sequence ID" value="MEB2583634.1"/>
    <property type="molecule type" value="Genomic_DNA"/>
</dbReference>
<accession>A0ABU5WXJ3</accession>
<dbReference type="Proteomes" id="UP001304467">
    <property type="component" value="Unassembled WGS sequence"/>
</dbReference>
<protein>
    <recommendedName>
        <fullName evidence="4">CsbD family protein</fullName>
    </recommendedName>
</protein>
<evidence type="ECO:0000256" key="1">
    <source>
        <dbReference type="SAM" id="Coils"/>
    </source>
</evidence>
<evidence type="ECO:0000313" key="3">
    <source>
        <dbReference type="Proteomes" id="UP001304467"/>
    </source>
</evidence>
<name>A0ABU5WXJ3_9BURK</name>
<organism evidence="2 3">
    <name type="scientific">Burkholderia anthinoferrum</name>
    <dbReference type="NCBI Taxonomy" id="3090833"/>
    <lineage>
        <taxon>Bacteria</taxon>
        <taxon>Pseudomonadati</taxon>
        <taxon>Pseudomonadota</taxon>
        <taxon>Betaproteobacteria</taxon>
        <taxon>Burkholderiales</taxon>
        <taxon>Burkholderiaceae</taxon>
        <taxon>Burkholderia</taxon>
    </lineage>
</organism>
<keyword evidence="1" id="KW-0175">Coiled coil</keyword>
<sequence length="63" mass="7182">MGNFLKGARALLSAKQGNERMQKGAQQMLDGMLKARAEFEDKKKEIENEIRRGAKRTNHKLPL</sequence>
<proteinExistence type="predicted"/>